<dbReference type="PANTHER" id="PTHR45646">
    <property type="entry name" value="SERINE/THREONINE-PROTEIN KINASE DOA-RELATED"/>
    <property type="match status" value="1"/>
</dbReference>
<evidence type="ECO:0000256" key="1">
    <source>
        <dbReference type="ARBA" id="ARBA00022527"/>
    </source>
</evidence>
<keyword evidence="5" id="KW-0067">ATP-binding</keyword>
<dbReference type="AlphaFoldDB" id="A0A426ZWN8"/>
<accession>A0A426ZWN8</accession>
<keyword evidence="4" id="KW-0418">Kinase</keyword>
<dbReference type="InterPro" id="IPR051175">
    <property type="entry name" value="CLK_kinases"/>
</dbReference>
<sequence>MILKTSGFLILFLLIQFYFPLSMQIRYLARWVKVKLCLLKYVVTLFSSLHTSKFAGTFGRVLECWDREAREYVAVKVVRSISKYRSAAMIEIDVLNLLAKHDKDGSRCVQIRRWFDYRNHVCIVRYPIGLRYGFVHWSVVTSLALFQDLISSHVDYSRASLNDLLYGLLKFEPSERLTAREALNHPFFENPT</sequence>
<evidence type="ECO:0000256" key="3">
    <source>
        <dbReference type="ARBA" id="ARBA00022741"/>
    </source>
</evidence>
<dbReference type="Gene3D" id="1.10.510.10">
    <property type="entry name" value="Transferase(Phosphotransferase) domain 1"/>
    <property type="match status" value="1"/>
</dbReference>
<evidence type="ECO:0000256" key="4">
    <source>
        <dbReference type="ARBA" id="ARBA00022777"/>
    </source>
</evidence>
<dbReference type="SMART" id="SM00220">
    <property type="entry name" value="S_TKc"/>
    <property type="match status" value="1"/>
</dbReference>
<keyword evidence="3" id="KW-0547">Nucleotide-binding</keyword>
<proteinExistence type="predicted"/>
<dbReference type="GO" id="GO:0005524">
    <property type="term" value="F:ATP binding"/>
    <property type="evidence" value="ECO:0007669"/>
    <property type="project" value="UniProtKB-KW"/>
</dbReference>
<dbReference type="PANTHER" id="PTHR45646:SF11">
    <property type="entry name" value="SERINE_THREONINE-PROTEIN KINASE DOA"/>
    <property type="match status" value="1"/>
</dbReference>
<evidence type="ECO:0000313" key="7">
    <source>
        <dbReference type="EMBL" id="RRT68377.1"/>
    </source>
</evidence>
<comment type="caution">
    <text evidence="7">The sequence shown here is derived from an EMBL/GenBank/DDBJ whole genome shotgun (WGS) entry which is preliminary data.</text>
</comment>
<evidence type="ECO:0000313" key="8">
    <source>
        <dbReference type="Proteomes" id="UP000287651"/>
    </source>
</evidence>
<reference evidence="7 8" key="1">
    <citation type="journal article" date="2014" name="Agronomy (Basel)">
        <title>A Draft Genome Sequence for Ensete ventricosum, the Drought-Tolerant Tree Against Hunger.</title>
        <authorList>
            <person name="Harrison J."/>
            <person name="Moore K.A."/>
            <person name="Paszkiewicz K."/>
            <person name="Jones T."/>
            <person name="Grant M."/>
            <person name="Ambacheew D."/>
            <person name="Muzemil S."/>
            <person name="Studholme D.J."/>
        </authorList>
    </citation>
    <scope>NUCLEOTIDE SEQUENCE [LARGE SCALE GENOMIC DNA]</scope>
</reference>
<evidence type="ECO:0000256" key="2">
    <source>
        <dbReference type="ARBA" id="ARBA00022679"/>
    </source>
</evidence>
<dbReference type="Gene3D" id="3.30.200.20">
    <property type="entry name" value="Phosphorylase Kinase, domain 1"/>
    <property type="match status" value="1"/>
</dbReference>
<dbReference type="EMBL" id="AMZH03004715">
    <property type="protein sequence ID" value="RRT68377.1"/>
    <property type="molecule type" value="Genomic_DNA"/>
</dbReference>
<dbReference type="SUPFAM" id="SSF56112">
    <property type="entry name" value="Protein kinase-like (PK-like)"/>
    <property type="match status" value="2"/>
</dbReference>
<evidence type="ECO:0000256" key="5">
    <source>
        <dbReference type="ARBA" id="ARBA00022840"/>
    </source>
</evidence>
<keyword evidence="2" id="KW-0808">Transferase</keyword>
<organism evidence="7 8">
    <name type="scientific">Ensete ventricosum</name>
    <name type="common">Abyssinian banana</name>
    <name type="synonym">Musa ensete</name>
    <dbReference type="NCBI Taxonomy" id="4639"/>
    <lineage>
        <taxon>Eukaryota</taxon>
        <taxon>Viridiplantae</taxon>
        <taxon>Streptophyta</taxon>
        <taxon>Embryophyta</taxon>
        <taxon>Tracheophyta</taxon>
        <taxon>Spermatophyta</taxon>
        <taxon>Magnoliopsida</taxon>
        <taxon>Liliopsida</taxon>
        <taxon>Zingiberales</taxon>
        <taxon>Musaceae</taxon>
        <taxon>Ensete</taxon>
    </lineage>
</organism>
<feature type="domain" description="Protein kinase" evidence="6">
    <location>
        <begin position="49"/>
        <end position="188"/>
    </location>
</feature>
<gene>
    <name evidence="7" type="ORF">B296_00008708</name>
</gene>
<dbReference type="GO" id="GO:0005634">
    <property type="term" value="C:nucleus"/>
    <property type="evidence" value="ECO:0007669"/>
    <property type="project" value="TreeGrafter"/>
</dbReference>
<name>A0A426ZWN8_ENSVE</name>
<dbReference type="Proteomes" id="UP000287651">
    <property type="component" value="Unassembled WGS sequence"/>
</dbReference>
<evidence type="ECO:0000259" key="6">
    <source>
        <dbReference type="SMART" id="SM00220"/>
    </source>
</evidence>
<keyword evidence="1" id="KW-0723">Serine/threonine-protein kinase</keyword>
<protein>
    <recommendedName>
        <fullName evidence="6">Protein kinase domain-containing protein</fullName>
    </recommendedName>
</protein>
<dbReference type="InterPro" id="IPR011009">
    <property type="entry name" value="Kinase-like_dom_sf"/>
</dbReference>
<dbReference type="GO" id="GO:0004674">
    <property type="term" value="F:protein serine/threonine kinase activity"/>
    <property type="evidence" value="ECO:0007669"/>
    <property type="project" value="UniProtKB-KW"/>
</dbReference>
<dbReference type="InterPro" id="IPR000719">
    <property type="entry name" value="Prot_kinase_dom"/>
</dbReference>